<keyword evidence="2" id="KW-1185">Reference proteome</keyword>
<organism evidence="1 2">
    <name type="scientific">Carnegiea gigantea</name>
    <dbReference type="NCBI Taxonomy" id="171969"/>
    <lineage>
        <taxon>Eukaryota</taxon>
        <taxon>Viridiplantae</taxon>
        <taxon>Streptophyta</taxon>
        <taxon>Embryophyta</taxon>
        <taxon>Tracheophyta</taxon>
        <taxon>Spermatophyta</taxon>
        <taxon>Magnoliopsida</taxon>
        <taxon>eudicotyledons</taxon>
        <taxon>Gunneridae</taxon>
        <taxon>Pentapetalae</taxon>
        <taxon>Caryophyllales</taxon>
        <taxon>Cactineae</taxon>
        <taxon>Cactaceae</taxon>
        <taxon>Cactoideae</taxon>
        <taxon>Echinocereeae</taxon>
        <taxon>Carnegiea</taxon>
    </lineage>
</organism>
<sequence>MKVKLTCKGIGKHDTRNLSTHRTFGISPCSFASPLATMFKMWNSAFATSIFFINQCESKNRKLFEVVVASEQRFLIQQVISHIADGSTELQKSPNEAEVHGLTHDEHFFNHHEFFDAYLKMEALVLKHYQHQTPMNYTPLTFDLAIPLSPECRIPTTISFPIKGTHIISNSPT</sequence>
<accession>A0A9Q1JRK3</accession>
<dbReference type="EMBL" id="JAKOGI010000864">
    <property type="protein sequence ID" value="KAJ8429739.1"/>
    <property type="molecule type" value="Genomic_DNA"/>
</dbReference>
<comment type="caution">
    <text evidence="1">The sequence shown here is derived from an EMBL/GenBank/DDBJ whole genome shotgun (WGS) entry which is preliminary data.</text>
</comment>
<gene>
    <name evidence="1" type="ORF">Cgig2_023128</name>
</gene>
<evidence type="ECO:0000313" key="2">
    <source>
        <dbReference type="Proteomes" id="UP001153076"/>
    </source>
</evidence>
<reference evidence="1" key="1">
    <citation type="submission" date="2022-04" db="EMBL/GenBank/DDBJ databases">
        <title>Carnegiea gigantea Genome sequencing and assembly v2.</title>
        <authorList>
            <person name="Copetti D."/>
            <person name="Sanderson M.J."/>
            <person name="Burquez A."/>
            <person name="Wojciechowski M.F."/>
        </authorList>
    </citation>
    <scope>NUCLEOTIDE SEQUENCE</scope>
    <source>
        <strain evidence="1">SGP5-SGP5p</strain>
        <tissue evidence="1">Aerial part</tissue>
    </source>
</reference>
<dbReference type="Proteomes" id="UP001153076">
    <property type="component" value="Unassembled WGS sequence"/>
</dbReference>
<evidence type="ECO:0000313" key="1">
    <source>
        <dbReference type="EMBL" id="KAJ8429739.1"/>
    </source>
</evidence>
<name>A0A9Q1JRK3_9CARY</name>
<protein>
    <submittedName>
        <fullName evidence="1">Uncharacterized protein</fullName>
    </submittedName>
</protein>
<dbReference type="AlphaFoldDB" id="A0A9Q1JRK3"/>
<proteinExistence type="predicted"/>